<keyword evidence="1" id="KW-0175">Coiled coil</keyword>
<gene>
    <name evidence="4" type="ORF">SAMN05421881_100283</name>
</gene>
<feature type="coiled-coil region" evidence="1">
    <location>
        <begin position="529"/>
        <end position="570"/>
    </location>
</feature>
<feature type="domain" description="Rad50/SbcC-type AAA" evidence="3">
    <location>
        <begin position="6"/>
        <end position="208"/>
    </location>
</feature>
<keyword evidence="4" id="KW-0269">Exonuclease</keyword>
<dbReference type="OrthoDB" id="9795626at2"/>
<dbReference type="InterPro" id="IPR027417">
    <property type="entry name" value="P-loop_NTPase"/>
</dbReference>
<dbReference type="AlphaFoldDB" id="A0A1H3C6R0"/>
<dbReference type="GO" id="GO:0016887">
    <property type="term" value="F:ATP hydrolysis activity"/>
    <property type="evidence" value="ECO:0007669"/>
    <property type="project" value="InterPro"/>
</dbReference>
<feature type="region of interest" description="Disordered" evidence="2">
    <location>
        <begin position="1222"/>
        <end position="1249"/>
    </location>
</feature>
<dbReference type="Pfam" id="PF13558">
    <property type="entry name" value="SbcC_Walker_B"/>
    <property type="match status" value="1"/>
</dbReference>
<dbReference type="STRING" id="44576.SAMN05421881_100283"/>
<evidence type="ECO:0000256" key="1">
    <source>
        <dbReference type="SAM" id="Coils"/>
    </source>
</evidence>
<dbReference type="GO" id="GO:0006302">
    <property type="term" value="P:double-strand break repair"/>
    <property type="evidence" value="ECO:0007669"/>
    <property type="project" value="InterPro"/>
</dbReference>
<accession>A0A1H3C6R0</accession>
<protein>
    <submittedName>
        <fullName evidence="4">Exonuclease SbcC</fullName>
    </submittedName>
</protein>
<evidence type="ECO:0000313" key="5">
    <source>
        <dbReference type="Proteomes" id="UP000198640"/>
    </source>
</evidence>
<dbReference type="PANTHER" id="PTHR32114">
    <property type="entry name" value="ABC TRANSPORTER ABCH.3"/>
    <property type="match status" value="1"/>
</dbReference>
<sequence>MRILQIRFRNLNSLAGEWTIDLTHPAYAADGIFAITGPTGAGKTTLLDAICLALYGRTPRLNKINKGTNEIMSRQTGECFAEVTFETQTGRFRSHWSQRRARKKPNGELQVPRHELANADSGEIFETKLRGVAEQIEAAIGMDFERFTRSMLLAQGGFAAFLQAAPDERAPILEQITGTEIYSQISMRVHERRAEEHKQLDRLRAELAGMQPLAPEMAQQLAASLEQKGQQEAALTQQLHQKTQAVAWIEGMDRLQAELKVLGQARTAWQARVEAFASQQERLRLANQALELSAEHAALTATRKAQNADQALLGECQQALAGHTTAAGLAEAAMKTAAEQLSARKAAQQAALPVIRKVRELDLKITEKNAPIKAARESITALVSVLETLRAKQAGDAQALHDQRKACEALQSLLTASQADEKLVEHLAGLRSRFDALKALSGQLASKQQEATQAQAQRKEAITIWQAQTRGLDTAQRALQESQAALAGKQSALLKILDGQAVAAWRKHQSALTAQQDLIGKTLAAAESVEKSKQASSQLDNRQAALKQEAAALKQMLAHQSEKQAALEKEVGLLETQLTLLQRIEALEQARSQLRDGEPCPLCGAREHPFAEGNVPLPDETQQRLAAARSELKAGTEEISGSRIRLAQVDKDLEQTACAQQEHAVKMREASQVIHDHCTALDSGPKLAASDPGLAEKLKQLQAENGRQLAQATGILEAADAIETELAKLRAAVEKARKAVVKQEREALAAAHKQEFAEQLQQRLAKEAAAYQTQQQASLDGLQQEINRYGMTALSAETIDAVLAQLALRREQWLSRNKQKAELEQKIITLKIQLDHRAEQILKTGQEINKQQALLAELLRDQETLQHERQALLGDNKTSEEEQRLADAVESADRGLDSARQKLSAAQQALSQLKAKIEELETALRNRGIQLESAAEAFQAQLKLAGFSGEDHYRSACLPESERRQLAQQAQKLSDENTEISSKEQEKTQILKAEQQRQLTAEPLDHLKQAVTTLTAAQRALQQEIGAIRQQLKDNDTLQQQQQARLQAIEAQQRECTRWTLLHELIGSADGKKYRNFAQGLTFEMMVGHANRQLQKMTDRYLLIRDDTQPLELNVIDNYQAGEIRTTKNLSGGESFIVSLALALGLSHMASKNIRVDSLFLDEGFGTLDDDALDTALETLAGLQQDGKLIGVISHVPALKERIGTRIQVIPQAGGRSWIAGPGCGQAIREEDGPQADSRRKQADSAAAS</sequence>
<keyword evidence="4" id="KW-0378">Hydrolase</keyword>
<keyword evidence="4" id="KW-0540">Nuclease</keyword>
<dbReference type="GO" id="GO:0004527">
    <property type="term" value="F:exonuclease activity"/>
    <property type="evidence" value="ECO:0007669"/>
    <property type="project" value="UniProtKB-KW"/>
</dbReference>
<dbReference type="EMBL" id="FNOY01000002">
    <property type="protein sequence ID" value="SDX49765.1"/>
    <property type="molecule type" value="Genomic_DNA"/>
</dbReference>
<proteinExistence type="predicted"/>
<feature type="coiled-coil region" evidence="1">
    <location>
        <begin position="719"/>
        <end position="777"/>
    </location>
</feature>
<keyword evidence="5" id="KW-1185">Reference proteome</keyword>
<dbReference type="Proteomes" id="UP000198640">
    <property type="component" value="Unassembled WGS sequence"/>
</dbReference>
<dbReference type="PANTHER" id="PTHR32114:SF2">
    <property type="entry name" value="ABC TRANSPORTER ABCH.3"/>
    <property type="match status" value="1"/>
</dbReference>
<evidence type="ECO:0000313" key="4">
    <source>
        <dbReference type="EMBL" id="SDX49765.1"/>
    </source>
</evidence>
<evidence type="ECO:0000256" key="2">
    <source>
        <dbReference type="SAM" id="MobiDB-lite"/>
    </source>
</evidence>
<evidence type="ECO:0000259" key="3">
    <source>
        <dbReference type="Pfam" id="PF13476"/>
    </source>
</evidence>
<name>A0A1H3C6R0_9PROT</name>
<reference evidence="4 5" key="1">
    <citation type="submission" date="2016-10" db="EMBL/GenBank/DDBJ databases">
        <authorList>
            <person name="de Groot N.N."/>
        </authorList>
    </citation>
    <scope>NUCLEOTIDE SEQUENCE [LARGE SCALE GENOMIC DNA]</scope>
    <source>
        <strain evidence="4 5">Nm1</strain>
    </source>
</reference>
<dbReference type="SUPFAM" id="SSF52540">
    <property type="entry name" value="P-loop containing nucleoside triphosphate hydrolases"/>
    <property type="match status" value="1"/>
</dbReference>
<dbReference type="Pfam" id="PF13476">
    <property type="entry name" value="AAA_23"/>
    <property type="match status" value="1"/>
</dbReference>
<feature type="coiled-coil region" evidence="1">
    <location>
        <begin position="848"/>
        <end position="930"/>
    </location>
</feature>
<organism evidence="4 5">
    <name type="scientific">Nitrosomonas halophila</name>
    <dbReference type="NCBI Taxonomy" id="44576"/>
    <lineage>
        <taxon>Bacteria</taxon>
        <taxon>Pseudomonadati</taxon>
        <taxon>Pseudomonadota</taxon>
        <taxon>Betaproteobacteria</taxon>
        <taxon>Nitrosomonadales</taxon>
        <taxon>Nitrosomonadaceae</taxon>
        <taxon>Nitrosomonas</taxon>
    </lineage>
</organism>
<dbReference type="RefSeq" id="WP_090411158.1">
    <property type="nucleotide sequence ID" value="NZ_FNOY01000002.1"/>
</dbReference>
<dbReference type="Gene3D" id="3.40.50.300">
    <property type="entry name" value="P-loop containing nucleotide triphosphate hydrolases"/>
    <property type="match status" value="2"/>
</dbReference>
<feature type="region of interest" description="Disordered" evidence="2">
    <location>
        <begin position="961"/>
        <end position="992"/>
    </location>
</feature>
<feature type="compositionally biased region" description="Basic and acidic residues" evidence="2">
    <location>
        <begin position="1228"/>
        <end position="1243"/>
    </location>
</feature>
<dbReference type="InterPro" id="IPR038729">
    <property type="entry name" value="Rad50/SbcC_AAA"/>
</dbReference>